<sequence length="355" mass="38763">MHTLSMKTEDRDLKDIKMGCPEALTDDDPYATAARALAEAQRALTAARSTPQIPMISVDDADKAAAEFKAQISHLTRAFNEERERVEAIRKSLADAIRLRDLANASRDTAQQGVECLKKAHEKEMTELREALAAVKTAHVEEIRVLREQVEVALKARNVNSRTAEWDRLQAQREAIAHAANIFVGLQRMVGLFQPMPSGTTSAALPVSRAAPTPLPGADTLPPVNEALGTVTKRVRTEENQSQAQHHAPSSTRPRIPPGPESTTASVPIPPSLADNPSVALLSAVAPLNGTRRRQTPETRKLAGFESDDIERSQAIAHLHALLRRVVTLNQRQGIISLCMASRTTSNMGNYCQRP</sequence>
<organism evidence="2 3">
    <name type="scientific">Favolaschia claudopus</name>
    <dbReference type="NCBI Taxonomy" id="2862362"/>
    <lineage>
        <taxon>Eukaryota</taxon>
        <taxon>Fungi</taxon>
        <taxon>Dikarya</taxon>
        <taxon>Basidiomycota</taxon>
        <taxon>Agaricomycotina</taxon>
        <taxon>Agaricomycetes</taxon>
        <taxon>Agaricomycetidae</taxon>
        <taxon>Agaricales</taxon>
        <taxon>Marasmiineae</taxon>
        <taxon>Mycenaceae</taxon>
        <taxon>Favolaschia</taxon>
    </lineage>
</organism>
<accession>A0AAV9ZFY3</accession>
<name>A0AAV9ZFY3_9AGAR</name>
<protein>
    <recommendedName>
        <fullName evidence="4">Shootin-1</fullName>
    </recommendedName>
</protein>
<dbReference type="AlphaFoldDB" id="A0AAV9ZFY3"/>
<dbReference type="EMBL" id="JAWWNJ010000153">
    <property type="protein sequence ID" value="KAK6981173.1"/>
    <property type="molecule type" value="Genomic_DNA"/>
</dbReference>
<evidence type="ECO:0000313" key="3">
    <source>
        <dbReference type="Proteomes" id="UP001362999"/>
    </source>
</evidence>
<comment type="caution">
    <text evidence="2">The sequence shown here is derived from an EMBL/GenBank/DDBJ whole genome shotgun (WGS) entry which is preliminary data.</text>
</comment>
<evidence type="ECO:0000256" key="1">
    <source>
        <dbReference type="SAM" id="MobiDB-lite"/>
    </source>
</evidence>
<feature type="compositionally biased region" description="Polar residues" evidence="1">
    <location>
        <begin position="240"/>
        <end position="253"/>
    </location>
</feature>
<reference evidence="2 3" key="1">
    <citation type="journal article" date="2024" name="J Genomics">
        <title>Draft genome sequencing and assembly of Favolaschia claudopus CIRM-BRFM 2984 isolated from oak limbs.</title>
        <authorList>
            <person name="Navarro D."/>
            <person name="Drula E."/>
            <person name="Chaduli D."/>
            <person name="Cazenave R."/>
            <person name="Ahrendt S."/>
            <person name="Wang J."/>
            <person name="Lipzen A."/>
            <person name="Daum C."/>
            <person name="Barry K."/>
            <person name="Grigoriev I.V."/>
            <person name="Favel A."/>
            <person name="Rosso M.N."/>
            <person name="Martin F."/>
        </authorList>
    </citation>
    <scope>NUCLEOTIDE SEQUENCE [LARGE SCALE GENOMIC DNA]</scope>
    <source>
        <strain evidence="2 3">CIRM-BRFM 2984</strain>
    </source>
</reference>
<feature type="region of interest" description="Disordered" evidence="1">
    <location>
        <begin position="201"/>
        <end position="273"/>
    </location>
</feature>
<dbReference type="Proteomes" id="UP001362999">
    <property type="component" value="Unassembled WGS sequence"/>
</dbReference>
<gene>
    <name evidence="2" type="ORF">R3P38DRAFT_3464734</name>
</gene>
<evidence type="ECO:0008006" key="4">
    <source>
        <dbReference type="Google" id="ProtNLM"/>
    </source>
</evidence>
<keyword evidence="3" id="KW-1185">Reference proteome</keyword>
<evidence type="ECO:0000313" key="2">
    <source>
        <dbReference type="EMBL" id="KAK6981173.1"/>
    </source>
</evidence>
<proteinExistence type="predicted"/>